<evidence type="ECO:0000313" key="2">
    <source>
        <dbReference type="EMBL" id="KAL1262193.1"/>
    </source>
</evidence>
<keyword evidence="1" id="KW-0472">Membrane</keyword>
<organism evidence="2 3">
    <name type="scientific">Cirrhinus molitorella</name>
    <name type="common">mud carp</name>
    <dbReference type="NCBI Taxonomy" id="172907"/>
    <lineage>
        <taxon>Eukaryota</taxon>
        <taxon>Metazoa</taxon>
        <taxon>Chordata</taxon>
        <taxon>Craniata</taxon>
        <taxon>Vertebrata</taxon>
        <taxon>Euteleostomi</taxon>
        <taxon>Actinopterygii</taxon>
        <taxon>Neopterygii</taxon>
        <taxon>Teleostei</taxon>
        <taxon>Ostariophysi</taxon>
        <taxon>Cypriniformes</taxon>
        <taxon>Cyprinidae</taxon>
        <taxon>Labeoninae</taxon>
        <taxon>Labeonini</taxon>
        <taxon>Cirrhinus</taxon>
    </lineage>
</organism>
<reference evidence="2 3" key="1">
    <citation type="submission" date="2023-09" db="EMBL/GenBank/DDBJ databases">
        <authorList>
            <person name="Wang M."/>
        </authorList>
    </citation>
    <scope>NUCLEOTIDE SEQUENCE [LARGE SCALE GENOMIC DNA]</scope>
    <source>
        <strain evidence="2">GT-2023</strain>
        <tissue evidence="2">Liver</tissue>
    </source>
</reference>
<dbReference type="Proteomes" id="UP001558613">
    <property type="component" value="Unassembled WGS sequence"/>
</dbReference>
<gene>
    <name evidence="2" type="ORF">QQF64_007458</name>
</gene>
<comment type="caution">
    <text evidence="2">The sequence shown here is derived from an EMBL/GenBank/DDBJ whole genome shotgun (WGS) entry which is preliminary data.</text>
</comment>
<name>A0ABR3MAU3_9TELE</name>
<feature type="transmembrane region" description="Helical" evidence="1">
    <location>
        <begin position="35"/>
        <end position="54"/>
    </location>
</feature>
<evidence type="ECO:0000256" key="1">
    <source>
        <dbReference type="SAM" id="Phobius"/>
    </source>
</evidence>
<accession>A0ABR3MAU3</accession>
<keyword evidence="1" id="KW-0812">Transmembrane</keyword>
<dbReference type="EMBL" id="JAYMGO010000014">
    <property type="protein sequence ID" value="KAL1262193.1"/>
    <property type="molecule type" value="Genomic_DNA"/>
</dbReference>
<keyword evidence="1" id="KW-1133">Transmembrane helix</keyword>
<protein>
    <submittedName>
        <fullName evidence="2">Uncharacterized protein</fullName>
    </submittedName>
</protein>
<proteinExistence type="predicted"/>
<keyword evidence="3" id="KW-1185">Reference proteome</keyword>
<evidence type="ECO:0000313" key="3">
    <source>
        <dbReference type="Proteomes" id="UP001558613"/>
    </source>
</evidence>
<sequence length="81" mass="9077">MQGQPKSVLTAAWTVPHSYETNHCCEPGVVLKEGLLGLMGILELAVFIYVRLVWCSVYHSTNRIDPETWSCECCRSLNGMC</sequence>